<name>A0A285F4C9_9FIRM</name>
<feature type="domain" description="NERD" evidence="2">
    <location>
        <begin position="99"/>
        <end position="213"/>
    </location>
</feature>
<dbReference type="RefSeq" id="WP_097016262.1">
    <property type="nucleotide sequence ID" value="NZ_OBDZ01000001.1"/>
</dbReference>
<feature type="transmembrane region" description="Helical" evidence="1">
    <location>
        <begin position="58"/>
        <end position="79"/>
    </location>
</feature>
<accession>A0A285F4C9</accession>
<evidence type="ECO:0000313" key="3">
    <source>
        <dbReference type="EMBL" id="SNY06147.1"/>
    </source>
</evidence>
<dbReference type="EMBL" id="OBDZ01000001">
    <property type="protein sequence ID" value="SNY06147.1"/>
    <property type="molecule type" value="Genomic_DNA"/>
</dbReference>
<gene>
    <name evidence="3" type="ORF">SAMN06265827_101225</name>
</gene>
<evidence type="ECO:0000256" key="1">
    <source>
        <dbReference type="SAM" id="Phobius"/>
    </source>
</evidence>
<dbReference type="Pfam" id="PF08378">
    <property type="entry name" value="NERD"/>
    <property type="match status" value="1"/>
</dbReference>
<protein>
    <submittedName>
        <fullName evidence="3">Nuclease-related domain-containing protein</fullName>
    </submittedName>
</protein>
<dbReference type="Proteomes" id="UP000219573">
    <property type="component" value="Unassembled WGS sequence"/>
</dbReference>
<keyword evidence="1" id="KW-0812">Transmembrane</keyword>
<dbReference type="InterPro" id="IPR011528">
    <property type="entry name" value="NERD"/>
</dbReference>
<feature type="transmembrane region" description="Helical" evidence="1">
    <location>
        <begin position="33"/>
        <end position="52"/>
    </location>
</feature>
<keyword evidence="1" id="KW-0472">Membrane</keyword>
<organism evidence="3 4">
    <name type="scientific">Orenia metallireducens</name>
    <dbReference type="NCBI Taxonomy" id="1413210"/>
    <lineage>
        <taxon>Bacteria</taxon>
        <taxon>Bacillati</taxon>
        <taxon>Bacillota</taxon>
        <taxon>Clostridia</taxon>
        <taxon>Halanaerobiales</taxon>
        <taxon>Halobacteroidaceae</taxon>
        <taxon>Orenia</taxon>
    </lineage>
</organism>
<dbReference type="AlphaFoldDB" id="A0A285F4C9"/>
<evidence type="ECO:0000259" key="2">
    <source>
        <dbReference type="PROSITE" id="PS50965"/>
    </source>
</evidence>
<dbReference type="PROSITE" id="PS50965">
    <property type="entry name" value="NERD"/>
    <property type="match status" value="1"/>
</dbReference>
<keyword evidence="4" id="KW-1185">Reference proteome</keyword>
<proteinExistence type="predicted"/>
<sequence length="288" mass="33966">MAIIVKDKKSDNQTEYFTKVDLQISKRRKVRKALLGAILILFSLLFGLDYYYRYTPYYSYSLYGVSLFILLLVVAVWIMGPKVYKYHSYHKNIEFKVREDKLDKRFKANLLDILGNNKFKVLNNIYLPCSDKYLQQIDSIIFGLNHIYVIKLMKAPGIIGGMVNMEYWNFAKDKKLFNPYKSNQGNVEAVEELLYNIISDKKIRIYNVVVNLELNSNFNLPDKGRFPIFDNLYDALYWIKGKEQGRQGIISEEEQQNLIDYLLELHFKSLLAVEQNLNNQVLRKYDLL</sequence>
<evidence type="ECO:0000313" key="4">
    <source>
        <dbReference type="Proteomes" id="UP000219573"/>
    </source>
</evidence>
<dbReference type="OrthoDB" id="9900541at2"/>
<keyword evidence="1" id="KW-1133">Transmembrane helix</keyword>
<reference evidence="4" key="1">
    <citation type="submission" date="2017-09" db="EMBL/GenBank/DDBJ databases">
        <authorList>
            <person name="Varghese N."/>
            <person name="Submissions S."/>
        </authorList>
    </citation>
    <scope>NUCLEOTIDE SEQUENCE [LARGE SCALE GENOMIC DNA]</scope>
    <source>
        <strain evidence="4">MSL47</strain>
    </source>
</reference>